<dbReference type="InterPro" id="IPR020904">
    <property type="entry name" value="Sc_DH/Rdtase_CS"/>
</dbReference>
<evidence type="ECO:0000256" key="1">
    <source>
        <dbReference type="ARBA" id="ARBA00006484"/>
    </source>
</evidence>
<gene>
    <name evidence="3" type="ORF">GCM10011579_082870</name>
</gene>
<accession>A0A917YE36</accession>
<sequence>MKGLKGKRIVIAGATAGIGAATAERLSEEGASVVIGGRNLDAGQVLAKRLNEAGGKAIAVKFDLADEDSIKALIDTAATELGGIDGLFNVGAELSAQHLARDKNLLDMDVTVWRRTFEVNLFGYAIAIREVIPHLLAQGGGAILNTSAGAAWIGETERPAYGASKAAINSLARHVASAWGKQGIRANTLGVGVTMTEIAQEQIGEEWQARILATMRSPRLGKPADVAAAAAFLLSDDAEWVNGGRGEGASPRWIRRALEAGLRRLGTDHIDLYQLHRHDWDTGLDETLGALTDLQRVGLIRAFGHSTFPAEKIVEAMGVPPVRAKPRTGGGWPSGAATPVS</sequence>
<dbReference type="RefSeq" id="WP_189191269.1">
    <property type="nucleotide sequence ID" value="NZ_BMMM01000021.1"/>
</dbReference>
<dbReference type="Gene3D" id="3.40.50.720">
    <property type="entry name" value="NAD(P)-binding Rossmann-like Domain"/>
    <property type="match status" value="1"/>
</dbReference>
<evidence type="ECO:0000313" key="4">
    <source>
        <dbReference type="Proteomes" id="UP000600365"/>
    </source>
</evidence>
<dbReference type="InterPro" id="IPR036291">
    <property type="entry name" value="NAD(P)-bd_dom_sf"/>
</dbReference>
<dbReference type="PRINTS" id="PR00081">
    <property type="entry name" value="GDHRDH"/>
</dbReference>
<dbReference type="SUPFAM" id="SSF51735">
    <property type="entry name" value="NAD(P)-binding Rossmann-fold domains"/>
    <property type="match status" value="1"/>
</dbReference>
<dbReference type="Gene3D" id="3.20.20.100">
    <property type="entry name" value="NADP-dependent oxidoreductase domain"/>
    <property type="match status" value="1"/>
</dbReference>
<dbReference type="InterPro" id="IPR002347">
    <property type="entry name" value="SDR_fam"/>
</dbReference>
<dbReference type="InterPro" id="IPR036812">
    <property type="entry name" value="NAD(P)_OxRdtase_dom_sf"/>
</dbReference>
<dbReference type="AlphaFoldDB" id="A0A917YE36"/>
<dbReference type="SUPFAM" id="SSF51430">
    <property type="entry name" value="NAD(P)-linked oxidoreductase"/>
    <property type="match status" value="1"/>
</dbReference>
<dbReference type="Proteomes" id="UP000600365">
    <property type="component" value="Unassembled WGS sequence"/>
</dbReference>
<dbReference type="Pfam" id="PF13561">
    <property type="entry name" value="adh_short_C2"/>
    <property type="match status" value="1"/>
</dbReference>
<evidence type="ECO:0000256" key="2">
    <source>
        <dbReference type="ARBA" id="ARBA00023002"/>
    </source>
</evidence>
<dbReference type="PANTHER" id="PTHR43669">
    <property type="entry name" value="5-KETO-D-GLUCONATE 5-REDUCTASE"/>
    <property type="match status" value="1"/>
</dbReference>
<dbReference type="CDD" id="cd05233">
    <property type="entry name" value="SDR_c"/>
    <property type="match status" value="1"/>
</dbReference>
<reference evidence="3 4" key="1">
    <citation type="journal article" date="2014" name="Int. J. Syst. Evol. Microbiol.">
        <title>Complete genome sequence of Corynebacterium casei LMG S-19264T (=DSM 44701T), isolated from a smear-ripened cheese.</title>
        <authorList>
            <consortium name="US DOE Joint Genome Institute (JGI-PGF)"/>
            <person name="Walter F."/>
            <person name="Albersmeier A."/>
            <person name="Kalinowski J."/>
            <person name="Ruckert C."/>
        </authorList>
    </citation>
    <scope>NUCLEOTIDE SEQUENCE [LARGE SCALE GENOMIC DNA]</scope>
    <source>
        <strain evidence="3 4">CGMCC 4.7111</strain>
    </source>
</reference>
<evidence type="ECO:0000313" key="3">
    <source>
        <dbReference type="EMBL" id="GGN88810.1"/>
    </source>
</evidence>
<organism evidence="3 4">
    <name type="scientific">Streptomyces albiflavescens</name>
    <dbReference type="NCBI Taxonomy" id="1623582"/>
    <lineage>
        <taxon>Bacteria</taxon>
        <taxon>Bacillati</taxon>
        <taxon>Actinomycetota</taxon>
        <taxon>Actinomycetes</taxon>
        <taxon>Kitasatosporales</taxon>
        <taxon>Streptomycetaceae</taxon>
        <taxon>Streptomyces</taxon>
    </lineage>
</organism>
<comment type="similarity">
    <text evidence="1">Belongs to the short-chain dehydrogenases/reductases (SDR) family.</text>
</comment>
<name>A0A917YE36_9ACTN</name>
<dbReference type="FunFam" id="3.40.50.720:FF:000084">
    <property type="entry name" value="Short-chain dehydrogenase reductase"/>
    <property type="match status" value="1"/>
</dbReference>
<protein>
    <recommendedName>
        <fullName evidence="5">Oxidoreductase</fullName>
    </recommendedName>
</protein>
<dbReference type="PROSITE" id="PS00061">
    <property type="entry name" value="ADH_SHORT"/>
    <property type="match status" value="1"/>
</dbReference>
<dbReference type="GO" id="GO:0016491">
    <property type="term" value="F:oxidoreductase activity"/>
    <property type="evidence" value="ECO:0007669"/>
    <property type="project" value="UniProtKB-KW"/>
</dbReference>
<keyword evidence="2" id="KW-0560">Oxidoreductase</keyword>
<dbReference type="PANTHER" id="PTHR43669:SF8">
    <property type="entry name" value="SHORT-CHAIN TYPE DEHYDROGENASE_REDUCTASE-RELATED"/>
    <property type="match status" value="1"/>
</dbReference>
<keyword evidence="4" id="KW-1185">Reference proteome</keyword>
<comment type="caution">
    <text evidence="3">The sequence shown here is derived from an EMBL/GenBank/DDBJ whole genome shotgun (WGS) entry which is preliminary data.</text>
</comment>
<dbReference type="EMBL" id="BMMM01000021">
    <property type="protein sequence ID" value="GGN88810.1"/>
    <property type="molecule type" value="Genomic_DNA"/>
</dbReference>
<evidence type="ECO:0008006" key="5">
    <source>
        <dbReference type="Google" id="ProtNLM"/>
    </source>
</evidence>
<proteinExistence type="inferred from homology"/>